<dbReference type="Pfam" id="PF03062">
    <property type="entry name" value="MBOAT"/>
    <property type="match status" value="1"/>
</dbReference>
<keyword evidence="6 7" id="KW-0472">Membrane</keyword>
<dbReference type="EMBL" id="AP023368">
    <property type="protein sequence ID" value="BCK01550.1"/>
    <property type="molecule type" value="Genomic_DNA"/>
</dbReference>
<dbReference type="AlphaFoldDB" id="A0A7M3SAD2"/>
<sequence length="529" mass="59758">MTYTSILYLLLFLPAVLLIYQIFPDKHRPKVLLLASYIFFISISGKLLVYLLLSTMSMHYIGLWLSVTRKDLLVKEQTAEDRKALKAVYAKKSRGILFFGIAMQLGMLLVLKYSGFFTGSLNGLLTLFSSPVLLPVFRFALPIGISFYTLQAISYLMDIYYQKIEADENLGRLALYMAFFPGLMEGPICRYSQTAEALYAGKPLMYKNVTFGMQRILWGLFKKLIIADRLNMLVVTVFDKPGPNHYSGITVIAAAVLYTFQLYADFSGCIDITIGTGEMFGITLPENFRQPFFSKTASEFWRRWHITLGAWLKDYIFYPISLTKFVKNLGKSSKAKFGRHLGQIIPSSIALLGVWFCNGLWHGTGWNYLFFGMYYFTLILLGNLCEPMILKITEILKINRNAWYYRTLQTIKILPIIFTGELFFRANGLGVGFKMFGSIFTGFQLSTLTDGSLLKLGLSLKDFAVVTLGLIAVLIVGILHEKGIAIRERIAGWHIAARWGFLYAAIVIVIIFGAYGAGYIPAKLIYAGF</sequence>
<keyword evidence="7" id="KW-0012">Acyltransferase</keyword>
<dbReference type="InterPro" id="IPR051085">
    <property type="entry name" value="MB_O-acyltransferase"/>
</dbReference>
<keyword evidence="3 7" id="KW-1003">Cell membrane</keyword>
<evidence type="ECO:0000313" key="9">
    <source>
        <dbReference type="EMBL" id="BCK01550.1"/>
    </source>
</evidence>
<feature type="transmembrane region" description="Helical" evidence="8">
    <location>
        <begin position="501"/>
        <end position="520"/>
    </location>
</feature>
<dbReference type="PIRSF" id="PIRSF500217">
    <property type="entry name" value="AlgI"/>
    <property type="match status" value="1"/>
</dbReference>
<evidence type="ECO:0000256" key="4">
    <source>
        <dbReference type="ARBA" id="ARBA00022692"/>
    </source>
</evidence>
<feature type="transmembrane region" description="Helical" evidence="8">
    <location>
        <begin position="341"/>
        <end position="362"/>
    </location>
</feature>
<feature type="transmembrane region" description="Helical" evidence="8">
    <location>
        <begin position="6"/>
        <end position="24"/>
    </location>
</feature>
<dbReference type="RefSeq" id="WP_185257099.1">
    <property type="nucleotide sequence ID" value="NZ_AP023368.1"/>
</dbReference>
<evidence type="ECO:0000256" key="7">
    <source>
        <dbReference type="PIRNR" id="PIRNR016636"/>
    </source>
</evidence>
<keyword evidence="7 9" id="KW-0808">Transferase</keyword>
<evidence type="ECO:0000256" key="1">
    <source>
        <dbReference type="ARBA" id="ARBA00004651"/>
    </source>
</evidence>
<feature type="transmembrane region" description="Helical" evidence="8">
    <location>
        <begin position="368"/>
        <end position="390"/>
    </location>
</feature>
<feature type="transmembrane region" description="Helical" evidence="8">
    <location>
        <begin position="95"/>
        <end position="116"/>
    </location>
</feature>
<dbReference type="Proteomes" id="UP000515703">
    <property type="component" value="Chromosome"/>
</dbReference>
<comment type="subcellular location">
    <subcellularLocation>
        <location evidence="1">Cell membrane</location>
        <topology evidence="1">Multi-pass membrane protein</topology>
    </subcellularLocation>
</comment>
<name>A0A7M3SAD2_9FIRM</name>
<dbReference type="InterPro" id="IPR004299">
    <property type="entry name" value="MBOAT_fam"/>
</dbReference>
<keyword evidence="5 8" id="KW-1133">Transmembrane helix</keyword>
<comment type="similarity">
    <text evidence="2 7">Belongs to the membrane-bound acyltransferase family.</text>
</comment>
<protein>
    <submittedName>
        <fullName evidence="9">Alginate O-acetyltransferase</fullName>
    </submittedName>
</protein>
<dbReference type="InterPro" id="IPR024194">
    <property type="entry name" value="Ac/AlaTfrase_AlgI/DltB"/>
</dbReference>
<proteinExistence type="inferred from homology"/>
<reference evidence="9 10" key="2">
    <citation type="submission" date="2020-08" db="EMBL/GenBank/DDBJ databases">
        <authorList>
            <person name="Ueki A."/>
            <person name="Tonouchi A."/>
        </authorList>
    </citation>
    <scope>NUCLEOTIDE SEQUENCE [LARGE SCALE GENOMIC DNA]</scope>
    <source>
        <strain evidence="9 10">CTTW</strain>
    </source>
</reference>
<dbReference type="InterPro" id="IPR028362">
    <property type="entry name" value="AlgI"/>
</dbReference>
<evidence type="ECO:0000256" key="8">
    <source>
        <dbReference type="SAM" id="Phobius"/>
    </source>
</evidence>
<evidence type="ECO:0000256" key="2">
    <source>
        <dbReference type="ARBA" id="ARBA00010323"/>
    </source>
</evidence>
<dbReference type="GO" id="GO:0005886">
    <property type="term" value="C:plasma membrane"/>
    <property type="evidence" value="ECO:0007669"/>
    <property type="project" value="UniProtKB-SubCell"/>
</dbReference>
<keyword evidence="10" id="KW-1185">Reference proteome</keyword>
<keyword evidence="4 8" id="KW-0812">Transmembrane</keyword>
<dbReference type="PANTHER" id="PTHR13285">
    <property type="entry name" value="ACYLTRANSFERASE"/>
    <property type="match status" value="1"/>
</dbReference>
<feature type="transmembrane region" description="Helical" evidence="8">
    <location>
        <begin position="422"/>
        <end position="443"/>
    </location>
</feature>
<feature type="transmembrane region" description="Helical" evidence="8">
    <location>
        <begin position="463"/>
        <end position="480"/>
    </location>
</feature>
<dbReference type="GO" id="GO:0042121">
    <property type="term" value="P:alginic acid biosynthetic process"/>
    <property type="evidence" value="ECO:0007669"/>
    <property type="project" value="InterPro"/>
</dbReference>
<gene>
    <name evidence="9" type="ORF">bsdcttw_45900</name>
</gene>
<dbReference type="PANTHER" id="PTHR13285:SF18">
    <property type="entry name" value="PROTEIN-CYSTEINE N-PALMITOYLTRANSFERASE RASP"/>
    <property type="match status" value="1"/>
</dbReference>
<evidence type="ECO:0000256" key="6">
    <source>
        <dbReference type="ARBA" id="ARBA00023136"/>
    </source>
</evidence>
<feature type="transmembrane region" description="Helical" evidence="8">
    <location>
        <begin position="31"/>
        <end position="52"/>
    </location>
</feature>
<accession>A0A7M3SAD2</accession>
<dbReference type="PIRSF" id="PIRSF016636">
    <property type="entry name" value="AlgI_DltB"/>
    <property type="match status" value="1"/>
</dbReference>
<evidence type="ECO:0000256" key="5">
    <source>
        <dbReference type="ARBA" id="ARBA00022989"/>
    </source>
</evidence>
<evidence type="ECO:0000313" key="10">
    <source>
        <dbReference type="Proteomes" id="UP000515703"/>
    </source>
</evidence>
<dbReference type="KEGG" id="acht:bsdcttw_45900"/>
<feature type="transmembrane region" description="Helical" evidence="8">
    <location>
        <begin position="136"/>
        <end position="156"/>
    </location>
</feature>
<evidence type="ECO:0000256" key="3">
    <source>
        <dbReference type="ARBA" id="ARBA00022475"/>
    </source>
</evidence>
<organism evidence="9 10">
    <name type="scientific">Anaerocolumna chitinilytica</name>
    <dbReference type="NCBI Taxonomy" id="1727145"/>
    <lineage>
        <taxon>Bacteria</taxon>
        <taxon>Bacillati</taxon>
        <taxon>Bacillota</taxon>
        <taxon>Clostridia</taxon>
        <taxon>Lachnospirales</taxon>
        <taxon>Lachnospiraceae</taxon>
        <taxon>Anaerocolumna</taxon>
    </lineage>
</organism>
<reference evidence="9 10" key="1">
    <citation type="submission" date="2020-08" db="EMBL/GenBank/DDBJ databases">
        <title>Draft genome sequencing of an Anaerocolumna strain isolated from anoxic soil subjected to BSD treatment.</title>
        <authorList>
            <person name="Uek A."/>
            <person name="Tonouchi A."/>
        </authorList>
    </citation>
    <scope>NUCLEOTIDE SEQUENCE [LARGE SCALE GENOMIC DNA]</scope>
    <source>
        <strain evidence="9 10">CTTW</strain>
    </source>
</reference>
<dbReference type="GO" id="GO:0016746">
    <property type="term" value="F:acyltransferase activity"/>
    <property type="evidence" value="ECO:0007669"/>
    <property type="project" value="UniProtKB-KW"/>
</dbReference>